<keyword evidence="2" id="KW-1185">Reference proteome</keyword>
<sequence length="191" mass="21853">MTFPAMRSLSTNGGTGSRDFFFILHYLPNLDDLDCDWIGSYERAFWEDANKTLEGRPSKLRRLTFHQRATTDEQIANFILPWIPHLREITIKKRLSKELAEEAENKDTAGFTLASQKLEILQDQQCRVFDQFARLKRLSVLELGMFVNYGGPISQTLELTLGTGLDRLSALTNLDVFGFEGVDYRLGRAEL</sequence>
<organism evidence="1 2">
    <name type="scientific">Linnemannia schmuckeri</name>
    <dbReference type="NCBI Taxonomy" id="64567"/>
    <lineage>
        <taxon>Eukaryota</taxon>
        <taxon>Fungi</taxon>
        <taxon>Fungi incertae sedis</taxon>
        <taxon>Mucoromycota</taxon>
        <taxon>Mortierellomycotina</taxon>
        <taxon>Mortierellomycetes</taxon>
        <taxon>Mortierellales</taxon>
        <taxon>Mortierellaceae</taxon>
        <taxon>Linnemannia</taxon>
    </lineage>
</organism>
<dbReference type="EMBL" id="JAAAUQ010000308">
    <property type="protein sequence ID" value="KAF9151614.1"/>
    <property type="molecule type" value="Genomic_DNA"/>
</dbReference>
<dbReference type="OrthoDB" id="2430393at2759"/>
<reference evidence="1" key="1">
    <citation type="journal article" date="2020" name="Fungal Divers.">
        <title>Resolving the Mortierellaceae phylogeny through synthesis of multi-gene phylogenetics and phylogenomics.</title>
        <authorList>
            <person name="Vandepol N."/>
            <person name="Liber J."/>
            <person name="Desiro A."/>
            <person name="Na H."/>
            <person name="Kennedy M."/>
            <person name="Barry K."/>
            <person name="Grigoriev I.V."/>
            <person name="Miller A.N."/>
            <person name="O'Donnell K."/>
            <person name="Stajich J.E."/>
            <person name="Bonito G."/>
        </authorList>
    </citation>
    <scope>NUCLEOTIDE SEQUENCE</scope>
    <source>
        <strain evidence="1">NRRL 6426</strain>
    </source>
</reference>
<evidence type="ECO:0000313" key="2">
    <source>
        <dbReference type="Proteomes" id="UP000748756"/>
    </source>
</evidence>
<dbReference type="Proteomes" id="UP000748756">
    <property type="component" value="Unassembled WGS sequence"/>
</dbReference>
<accession>A0A9P5VC24</accession>
<evidence type="ECO:0000313" key="1">
    <source>
        <dbReference type="EMBL" id="KAF9151614.1"/>
    </source>
</evidence>
<protein>
    <submittedName>
        <fullName evidence="1">Uncharacterized protein</fullName>
    </submittedName>
</protein>
<comment type="caution">
    <text evidence="1">The sequence shown here is derived from an EMBL/GenBank/DDBJ whole genome shotgun (WGS) entry which is preliminary data.</text>
</comment>
<gene>
    <name evidence="1" type="ORF">BG015_006442</name>
</gene>
<proteinExistence type="predicted"/>
<name>A0A9P5VC24_9FUNG</name>
<dbReference type="AlphaFoldDB" id="A0A9P5VC24"/>